<dbReference type="InterPro" id="IPR031348">
    <property type="entry name" value="PigL_N"/>
</dbReference>
<proteinExistence type="predicted"/>
<keyword evidence="1" id="KW-0732">Signal</keyword>
<evidence type="ECO:0000313" key="3">
    <source>
        <dbReference type="EMBL" id="KUM55333.1"/>
    </source>
</evidence>
<dbReference type="AlphaFoldDB" id="A0A101M798"/>
<protein>
    <recommendedName>
        <fullName evidence="2">Azaphilone pigments biosynthesis cluster protein L N-terminal domain-containing protein</fullName>
    </recommendedName>
</protein>
<keyword evidence="4" id="KW-1185">Reference proteome</keyword>
<sequence>MAEPIGIASGLVALATFAFQSSTALFDVVQSYQSHPKRVRDLTEELETLNGVLSPLTEILNVNNDINIASLEYPLLRCGNPCRDFEEELRKSSTRSLAGKTSFRDWAKLKYMGEDVEYQAWCMVGITKPIQTGKSMDRH</sequence>
<dbReference type="Pfam" id="PF17111">
    <property type="entry name" value="PigL_N"/>
    <property type="match status" value="1"/>
</dbReference>
<gene>
    <name evidence="3" type="ORF">ACN42_g11983</name>
</gene>
<evidence type="ECO:0000256" key="1">
    <source>
        <dbReference type="SAM" id="SignalP"/>
    </source>
</evidence>
<feature type="domain" description="Azaphilone pigments biosynthesis cluster protein L N-terminal" evidence="2">
    <location>
        <begin position="2"/>
        <end position="117"/>
    </location>
</feature>
<organism evidence="3 4">
    <name type="scientific">Penicillium freii</name>
    <dbReference type="NCBI Taxonomy" id="48697"/>
    <lineage>
        <taxon>Eukaryota</taxon>
        <taxon>Fungi</taxon>
        <taxon>Dikarya</taxon>
        <taxon>Ascomycota</taxon>
        <taxon>Pezizomycotina</taxon>
        <taxon>Eurotiomycetes</taxon>
        <taxon>Eurotiomycetidae</taxon>
        <taxon>Eurotiales</taxon>
        <taxon>Aspergillaceae</taxon>
        <taxon>Penicillium</taxon>
    </lineage>
</organism>
<evidence type="ECO:0000259" key="2">
    <source>
        <dbReference type="Pfam" id="PF17111"/>
    </source>
</evidence>
<name>A0A101M798_PENFR</name>
<comment type="caution">
    <text evidence="3">The sequence shown here is derived from an EMBL/GenBank/DDBJ whole genome shotgun (WGS) entry which is preliminary data.</text>
</comment>
<evidence type="ECO:0000313" key="4">
    <source>
        <dbReference type="Proteomes" id="UP000055045"/>
    </source>
</evidence>
<dbReference type="EMBL" id="LLXE01001746">
    <property type="protein sequence ID" value="KUM55333.1"/>
    <property type="molecule type" value="Genomic_DNA"/>
</dbReference>
<feature type="non-terminal residue" evidence="3">
    <location>
        <position position="139"/>
    </location>
</feature>
<feature type="chain" id="PRO_5007100376" description="Azaphilone pigments biosynthesis cluster protein L N-terminal domain-containing protein" evidence="1">
    <location>
        <begin position="25"/>
        <end position="139"/>
    </location>
</feature>
<dbReference type="Proteomes" id="UP000055045">
    <property type="component" value="Unassembled WGS sequence"/>
</dbReference>
<accession>A0A101M798</accession>
<reference evidence="3 4" key="1">
    <citation type="submission" date="2015-10" db="EMBL/GenBank/DDBJ databases">
        <title>Genome sequencing of Penicillium freii.</title>
        <authorList>
            <person name="Nguyen H.D."/>
            <person name="Visagie C.M."/>
            <person name="Seifert K.A."/>
        </authorList>
    </citation>
    <scope>NUCLEOTIDE SEQUENCE [LARGE SCALE GENOMIC DNA]</scope>
    <source>
        <strain evidence="3 4">DAOM 242723</strain>
    </source>
</reference>
<feature type="signal peptide" evidence="1">
    <location>
        <begin position="1"/>
        <end position="24"/>
    </location>
</feature>